<accession>A0A858R415</accession>
<name>A0A858R415_9PROT</name>
<evidence type="ECO:0000259" key="1">
    <source>
        <dbReference type="Pfam" id="PF01850"/>
    </source>
</evidence>
<dbReference type="PANTHER" id="PTHR36173">
    <property type="entry name" value="RIBONUCLEASE VAPC16-RELATED"/>
    <property type="match status" value="1"/>
</dbReference>
<feature type="domain" description="PIN" evidence="1">
    <location>
        <begin position="6"/>
        <end position="113"/>
    </location>
</feature>
<keyword evidence="3" id="KW-1185">Reference proteome</keyword>
<protein>
    <submittedName>
        <fullName evidence="2">Type II toxin-antitoxin system VapC family toxin</fullName>
    </submittedName>
</protein>
<dbReference type="Gene3D" id="3.40.50.1010">
    <property type="entry name" value="5'-nuclease"/>
    <property type="match status" value="1"/>
</dbReference>
<evidence type="ECO:0000313" key="2">
    <source>
        <dbReference type="EMBL" id="QJE72135.1"/>
    </source>
</evidence>
<gene>
    <name evidence="2" type="ORF">HHL28_02555</name>
</gene>
<dbReference type="CDD" id="cd09872">
    <property type="entry name" value="PIN_Sll0205-like"/>
    <property type="match status" value="1"/>
</dbReference>
<dbReference type="InterPro" id="IPR029060">
    <property type="entry name" value="PIN-like_dom_sf"/>
</dbReference>
<dbReference type="EMBL" id="CP051775">
    <property type="protein sequence ID" value="QJE72135.1"/>
    <property type="molecule type" value="Genomic_DNA"/>
</dbReference>
<organism evidence="2 3">
    <name type="scientific">Aerophototrophica crusticola</name>
    <dbReference type="NCBI Taxonomy" id="1709002"/>
    <lineage>
        <taxon>Bacteria</taxon>
        <taxon>Pseudomonadati</taxon>
        <taxon>Pseudomonadota</taxon>
        <taxon>Alphaproteobacteria</taxon>
        <taxon>Rhodospirillales</taxon>
        <taxon>Rhodospirillaceae</taxon>
        <taxon>Aerophototrophica</taxon>
    </lineage>
</organism>
<dbReference type="SUPFAM" id="SSF88723">
    <property type="entry name" value="PIN domain-like"/>
    <property type="match status" value="1"/>
</dbReference>
<dbReference type="PANTHER" id="PTHR36173:SF2">
    <property type="entry name" value="RIBONUCLEASE VAPC16"/>
    <property type="match status" value="1"/>
</dbReference>
<dbReference type="Pfam" id="PF01850">
    <property type="entry name" value="PIN"/>
    <property type="match status" value="1"/>
</dbReference>
<dbReference type="KEGG" id="acru:HHL28_02555"/>
<sequence length="130" mass="14452">MNGPGIILDTHIYLWLRLEPGQLTKGEAAAIAEASICFVSTVVLWEIGTLSRIGRLPWNPKLFDVPEEMALLTVEPRHCARYATLPLLHRDPFDRMLVAQAAVERLPLLTRDGPLQAYGQQGLVTLLPTL</sequence>
<dbReference type="InterPro" id="IPR052919">
    <property type="entry name" value="TA_system_RNase"/>
</dbReference>
<reference evidence="2" key="1">
    <citation type="submission" date="2020-04" db="EMBL/GenBank/DDBJ databases">
        <title>A desert anoxygenic phototrophic bacterium fixes CO2 using RubisCO under aerobic conditions.</title>
        <authorList>
            <person name="Tang K."/>
        </authorList>
    </citation>
    <scope>NUCLEOTIDE SEQUENCE [LARGE SCALE GENOMIC DNA]</scope>
    <source>
        <strain evidence="2">MIMtkB3</strain>
    </source>
</reference>
<dbReference type="InterPro" id="IPR002716">
    <property type="entry name" value="PIN_dom"/>
</dbReference>
<evidence type="ECO:0000313" key="3">
    <source>
        <dbReference type="Proteomes" id="UP000501891"/>
    </source>
</evidence>
<proteinExistence type="predicted"/>
<dbReference type="Proteomes" id="UP000501891">
    <property type="component" value="Chromosome"/>
</dbReference>
<dbReference type="AlphaFoldDB" id="A0A858R415"/>
<dbReference type="InterPro" id="IPR041705">
    <property type="entry name" value="PIN_Sll0205"/>
</dbReference>